<accession>A0A318JQL1</accession>
<name>A0A318JQL1_9NOCA</name>
<evidence type="ECO:0000256" key="1">
    <source>
        <dbReference type="SAM" id="SignalP"/>
    </source>
</evidence>
<keyword evidence="1" id="KW-0732">Signal</keyword>
<dbReference type="AlphaFoldDB" id="A0A318JQL1"/>
<dbReference type="EMBL" id="QJKF01000030">
    <property type="protein sequence ID" value="PXX52762.1"/>
    <property type="molecule type" value="Genomic_DNA"/>
</dbReference>
<proteinExistence type="predicted"/>
<evidence type="ECO:0000313" key="2">
    <source>
        <dbReference type="EMBL" id="PXX52762.1"/>
    </source>
</evidence>
<organism evidence="2 3">
    <name type="scientific">Nocardia tenerifensis</name>
    <dbReference type="NCBI Taxonomy" id="228006"/>
    <lineage>
        <taxon>Bacteria</taxon>
        <taxon>Bacillati</taxon>
        <taxon>Actinomycetota</taxon>
        <taxon>Actinomycetes</taxon>
        <taxon>Mycobacteriales</taxon>
        <taxon>Nocardiaceae</taxon>
        <taxon>Nocardia</taxon>
    </lineage>
</organism>
<evidence type="ECO:0008006" key="4">
    <source>
        <dbReference type="Google" id="ProtNLM"/>
    </source>
</evidence>
<gene>
    <name evidence="2" type="ORF">DFR70_13010</name>
</gene>
<feature type="chain" id="PRO_5016297776" description="Peptidase inhibitor family I36" evidence="1">
    <location>
        <begin position="34"/>
        <end position="119"/>
    </location>
</feature>
<evidence type="ECO:0000313" key="3">
    <source>
        <dbReference type="Proteomes" id="UP000247569"/>
    </source>
</evidence>
<sequence length="119" mass="12560">MRFRHAIASIGRIGLTVGAAAALVIGLATNAQAATGTFRYTHEGGGEGQWANPPDNVCFPLSEPDNVDNGTDKTAYLYYGSDCAGNHVADLPPGDNMNGLSELYNPETLRGIESVKFTD</sequence>
<reference evidence="2 3" key="1">
    <citation type="submission" date="2018-05" db="EMBL/GenBank/DDBJ databases">
        <title>Genomic Encyclopedia of Type Strains, Phase IV (KMG-IV): sequencing the most valuable type-strain genomes for metagenomic binning, comparative biology and taxonomic classification.</title>
        <authorList>
            <person name="Goeker M."/>
        </authorList>
    </citation>
    <scope>NUCLEOTIDE SEQUENCE [LARGE SCALE GENOMIC DNA]</scope>
    <source>
        <strain evidence="2 3">DSM 44704</strain>
    </source>
</reference>
<comment type="caution">
    <text evidence="2">The sequence shown here is derived from an EMBL/GenBank/DDBJ whole genome shotgun (WGS) entry which is preliminary data.</text>
</comment>
<dbReference type="RefSeq" id="WP_040742249.1">
    <property type="nucleotide sequence ID" value="NZ_QJKF01000030.1"/>
</dbReference>
<protein>
    <recommendedName>
        <fullName evidence="4">Peptidase inhibitor family I36</fullName>
    </recommendedName>
</protein>
<keyword evidence="3" id="KW-1185">Reference proteome</keyword>
<feature type="signal peptide" evidence="1">
    <location>
        <begin position="1"/>
        <end position="33"/>
    </location>
</feature>
<dbReference type="Proteomes" id="UP000247569">
    <property type="component" value="Unassembled WGS sequence"/>
</dbReference>
<dbReference type="OrthoDB" id="4306295at2"/>